<evidence type="ECO:0000256" key="4">
    <source>
        <dbReference type="ARBA" id="ARBA00023136"/>
    </source>
</evidence>
<evidence type="ECO:0000256" key="3">
    <source>
        <dbReference type="ARBA" id="ARBA00022989"/>
    </source>
</evidence>
<keyword evidence="3 5" id="KW-1133">Transmembrane helix</keyword>
<keyword evidence="2 5" id="KW-0812">Transmembrane</keyword>
<dbReference type="Proteomes" id="UP000803884">
    <property type="component" value="Unassembled WGS sequence"/>
</dbReference>
<keyword evidence="8" id="KW-1185">Reference proteome</keyword>
<protein>
    <recommendedName>
        <fullName evidence="6">MARVEL domain-containing protein</fullName>
    </recommendedName>
</protein>
<gene>
    <name evidence="7" type="ORF">WHR41_03517</name>
</gene>
<dbReference type="InterPro" id="IPR008253">
    <property type="entry name" value="Marvel"/>
</dbReference>
<evidence type="ECO:0000313" key="8">
    <source>
        <dbReference type="Proteomes" id="UP000803884"/>
    </source>
</evidence>
<evidence type="ECO:0000256" key="5">
    <source>
        <dbReference type="SAM" id="Phobius"/>
    </source>
</evidence>
<evidence type="ECO:0000256" key="2">
    <source>
        <dbReference type="ARBA" id="ARBA00022692"/>
    </source>
</evidence>
<dbReference type="AlphaFoldDB" id="A0AB34KS18"/>
<feature type="transmembrane region" description="Helical" evidence="5">
    <location>
        <begin position="143"/>
        <end position="163"/>
    </location>
</feature>
<dbReference type="RefSeq" id="XP_069230937.1">
    <property type="nucleotide sequence ID" value="XM_069372123.1"/>
</dbReference>
<dbReference type="GeneID" id="96004961"/>
<feature type="transmembrane region" description="Helical" evidence="5">
    <location>
        <begin position="12"/>
        <end position="30"/>
    </location>
</feature>
<proteinExistence type="predicted"/>
<comment type="subcellular location">
    <subcellularLocation>
        <location evidence="1">Membrane</location>
        <topology evidence="1">Multi-pass membrane protein</topology>
    </subcellularLocation>
</comment>
<sequence>MLATYLTRGLQLIMAVIVLGMSITAAKWQGAGSVPATTAFAAFVGAFGVLVAIIGLVAARIDSIPNLIMAGLDGLTSVLMLAGGIAFAVKLSGIDCGTSDEYHNSFDNELVNGGCVEIRGNTICSMDGWEEVAGRCRTVEADAAFLFLGFVACVAAAALCFMAQKRGRAV</sequence>
<keyword evidence="4 5" id="KW-0472">Membrane</keyword>
<dbReference type="Pfam" id="PF01284">
    <property type="entry name" value="MARVEL"/>
    <property type="match status" value="1"/>
</dbReference>
<dbReference type="GO" id="GO:0072659">
    <property type="term" value="P:protein localization to plasma membrane"/>
    <property type="evidence" value="ECO:0007669"/>
    <property type="project" value="TreeGrafter"/>
</dbReference>
<evidence type="ECO:0000259" key="6">
    <source>
        <dbReference type="Pfam" id="PF01284"/>
    </source>
</evidence>
<name>A0AB34KS18_9PEZI</name>
<evidence type="ECO:0000313" key="7">
    <source>
        <dbReference type="EMBL" id="KAL1587832.1"/>
    </source>
</evidence>
<feature type="domain" description="MARVEL" evidence="6">
    <location>
        <begin position="4"/>
        <end position="159"/>
    </location>
</feature>
<feature type="transmembrane region" description="Helical" evidence="5">
    <location>
        <begin position="66"/>
        <end position="89"/>
    </location>
</feature>
<evidence type="ECO:0000256" key="1">
    <source>
        <dbReference type="ARBA" id="ARBA00004141"/>
    </source>
</evidence>
<organism evidence="7 8">
    <name type="scientific">Cladosporium halotolerans</name>
    <dbReference type="NCBI Taxonomy" id="1052096"/>
    <lineage>
        <taxon>Eukaryota</taxon>
        <taxon>Fungi</taxon>
        <taxon>Dikarya</taxon>
        <taxon>Ascomycota</taxon>
        <taxon>Pezizomycotina</taxon>
        <taxon>Dothideomycetes</taxon>
        <taxon>Dothideomycetidae</taxon>
        <taxon>Cladosporiales</taxon>
        <taxon>Cladosporiaceae</taxon>
        <taxon>Cladosporium</taxon>
    </lineage>
</organism>
<feature type="transmembrane region" description="Helical" evidence="5">
    <location>
        <begin position="36"/>
        <end position="59"/>
    </location>
</feature>
<dbReference type="InterPro" id="IPR052649">
    <property type="entry name" value="NCE102-like"/>
</dbReference>
<dbReference type="PANTHER" id="PTHR28165">
    <property type="entry name" value="NON-CLASSICAL EXPORT PROTEIN 2-RELATED"/>
    <property type="match status" value="1"/>
</dbReference>
<reference evidence="7 8" key="1">
    <citation type="journal article" date="2020" name="Microbiol. Resour. Announc.">
        <title>Draft Genome Sequence of a Cladosporium Species Isolated from the Mesophotic Ascidian Didemnum maculosum.</title>
        <authorList>
            <person name="Gioti A."/>
            <person name="Siaperas R."/>
            <person name="Nikolaivits E."/>
            <person name="Le Goff G."/>
            <person name="Ouazzani J."/>
            <person name="Kotoulas G."/>
            <person name="Topakas E."/>
        </authorList>
    </citation>
    <scope>NUCLEOTIDE SEQUENCE [LARGE SCALE GENOMIC DNA]</scope>
    <source>
        <strain evidence="7 8">TM138-S3</strain>
    </source>
</reference>
<dbReference type="GO" id="GO:0032126">
    <property type="term" value="C:eisosome"/>
    <property type="evidence" value="ECO:0007669"/>
    <property type="project" value="TreeGrafter"/>
</dbReference>
<comment type="caution">
    <text evidence="7">The sequence shown here is derived from an EMBL/GenBank/DDBJ whole genome shotgun (WGS) entry which is preliminary data.</text>
</comment>
<dbReference type="PANTHER" id="PTHR28165:SF2">
    <property type="entry name" value="MARVEL DOMAIN-CONTAINING PROTEIN"/>
    <property type="match status" value="1"/>
</dbReference>
<dbReference type="GO" id="GO:0070941">
    <property type="term" value="P:eisosome assembly"/>
    <property type="evidence" value="ECO:0007669"/>
    <property type="project" value="TreeGrafter"/>
</dbReference>
<accession>A0AB34KS18</accession>
<dbReference type="GO" id="GO:0005886">
    <property type="term" value="C:plasma membrane"/>
    <property type="evidence" value="ECO:0007669"/>
    <property type="project" value="TreeGrafter"/>
</dbReference>
<dbReference type="EMBL" id="JAAQHG020000009">
    <property type="protein sequence ID" value="KAL1587832.1"/>
    <property type="molecule type" value="Genomic_DNA"/>
</dbReference>